<reference evidence="1 2" key="1">
    <citation type="submission" date="2017-05" db="EMBL/GenBank/DDBJ databases">
        <authorList>
            <person name="Varghese N."/>
            <person name="Submissions S."/>
        </authorList>
    </citation>
    <scope>NUCLEOTIDE SEQUENCE [LARGE SCALE GENOMIC DNA]</scope>
    <source>
        <strain evidence="1 2">DSM 29982</strain>
    </source>
</reference>
<dbReference type="AlphaFoldDB" id="A0A521F7L9"/>
<dbReference type="Proteomes" id="UP000319267">
    <property type="component" value="Unassembled WGS sequence"/>
</dbReference>
<dbReference type="SUPFAM" id="SSF109604">
    <property type="entry name" value="HD-domain/PDEase-like"/>
    <property type="match status" value="1"/>
</dbReference>
<sequence>MEYKYYISSHNGIETLYRIKEGRIGDSAGTLESFQNGRWNGDLSSLKSFMSRYASGWLDEGDAMDYKTAIRALGKKVDEARSFAAEKHGNQKYGKYPYEVHLVNAVSVLLRNGILPDTEMNIDLWSSAWLHDVLEDTDTDRDEIIDRFGIHIFEIVWSLTDGKGENRKERKQAMYEKIVLNQNAIIIKLADRIANLEFSIIGNNQEKIKLYADENDELNSYLAGRITEKEGLVLLDYLNGLVGRMKLQHYNRLAP</sequence>
<accession>A0A521F7L9</accession>
<dbReference type="PANTHER" id="PTHR46246:SF1">
    <property type="entry name" value="GUANOSINE-3',5'-BIS(DIPHOSPHATE) 3'-PYROPHOSPHOHYDROLASE MESH1"/>
    <property type="match status" value="1"/>
</dbReference>
<protein>
    <submittedName>
        <fullName evidence="1">HD domain-containing protein</fullName>
    </submittedName>
</protein>
<proteinExistence type="predicted"/>
<evidence type="ECO:0000313" key="2">
    <source>
        <dbReference type="Proteomes" id="UP000319267"/>
    </source>
</evidence>
<dbReference type="EMBL" id="FXTQ01000007">
    <property type="protein sequence ID" value="SMO92208.1"/>
    <property type="molecule type" value="Genomic_DNA"/>
</dbReference>
<keyword evidence="2" id="KW-1185">Reference proteome</keyword>
<dbReference type="Pfam" id="PF13328">
    <property type="entry name" value="HD_4"/>
    <property type="match status" value="1"/>
</dbReference>
<dbReference type="InterPro" id="IPR052194">
    <property type="entry name" value="MESH1"/>
</dbReference>
<evidence type="ECO:0000313" key="1">
    <source>
        <dbReference type="EMBL" id="SMO92208.1"/>
    </source>
</evidence>
<dbReference type="Gene3D" id="1.10.3210.10">
    <property type="entry name" value="Hypothetical protein af1432"/>
    <property type="match status" value="1"/>
</dbReference>
<name>A0A521F7L9_9FLAO</name>
<organism evidence="1 2">
    <name type="scientific">Flavobacterium nitrogenifigens</name>
    <dbReference type="NCBI Taxonomy" id="1617283"/>
    <lineage>
        <taxon>Bacteria</taxon>
        <taxon>Pseudomonadati</taxon>
        <taxon>Bacteroidota</taxon>
        <taxon>Flavobacteriia</taxon>
        <taxon>Flavobacteriales</taxon>
        <taxon>Flavobacteriaceae</taxon>
        <taxon>Flavobacterium</taxon>
    </lineage>
</organism>
<dbReference type="GO" id="GO:0008893">
    <property type="term" value="F:guanosine-3',5'-bis(diphosphate) 3'-diphosphatase activity"/>
    <property type="evidence" value="ECO:0007669"/>
    <property type="project" value="TreeGrafter"/>
</dbReference>
<dbReference type="PANTHER" id="PTHR46246">
    <property type="entry name" value="GUANOSINE-3',5'-BIS(DIPHOSPHATE) 3'-PYROPHOSPHOHYDROLASE MESH1"/>
    <property type="match status" value="1"/>
</dbReference>
<dbReference type="OrthoDB" id="9802385at2"/>
<gene>
    <name evidence="1" type="ORF">SAMN06265220_10732</name>
</gene>
<dbReference type="RefSeq" id="WP_111376258.1">
    <property type="nucleotide sequence ID" value="NZ_CP043612.1"/>
</dbReference>